<dbReference type="InterPro" id="IPR011990">
    <property type="entry name" value="TPR-like_helical_dom_sf"/>
</dbReference>
<evidence type="ECO:0000256" key="2">
    <source>
        <dbReference type="PROSITE-ProRule" id="PRU00708"/>
    </source>
</evidence>
<evidence type="ECO:0008006" key="4">
    <source>
        <dbReference type="Google" id="ProtNLM"/>
    </source>
</evidence>
<dbReference type="AlphaFoldDB" id="A0A5K1D8Y1"/>
<accession>A0A5K1D8Y1</accession>
<dbReference type="EMBL" id="LR721783">
    <property type="protein sequence ID" value="VVW34906.1"/>
    <property type="molecule type" value="Genomic_DNA"/>
</dbReference>
<dbReference type="PROSITE" id="PS51375">
    <property type="entry name" value="PPR"/>
    <property type="match status" value="1"/>
</dbReference>
<dbReference type="GO" id="GO:0003723">
    <property type="term" value="F:RNA binding"/>
    <property type="evidence" value="ECO:0007669"/>
    <property type="project" value="InterPro"/>
</dbReference>
<gene>
    <name evidence="3" type="ORF">NYM_LOCUS20465</name>
</gene>
<dbReference type="NCBIfam" id="TIGR00756">
    <property type="entry name" value="PPR"/>
    <property type="match status" value="1"/>
</dbReference>
<dbReference type="PANTHER" id="PTHR47926">
    <property type="entry name" value="PENTATRICOPEPTIDE REPEAT-CONTAINING PROTEIN"/>
    <property type="match status" value="1"/>
</dbReference>
<dbReference type="InterPro" id="IPR002885">
    <property type="entry name" value="PPR_rpt"/>
</dbReference>
<dbReference type="Pfam" id="PF13041">
    <property type="entry name" value="PPR_2"/>
    <property type="match status" value="1"/>
</dbReference>
<protein>
    <recommendedName>
        <fullName evidence="4">Pentatricopeptide repeat-containing protein</fullName>
    </recommendedName>
</protein>
<keyword evidence="1" id="KW-0677">Repeat</keyword>
<sequence>MGDSILHQLHRITGNEQLARKVFDKMPKRSIVSWNAMIDGYCKVGEFNALLGIFNSLLMGDLKPNLSSLVSITAGQCGFPDIGRLIHCHRMKLGHELSLGMSWIQYYVISLSKCTLSLGL</sequence>
<evidence type="ECO:0000313" key="3">
    <source>
        <dbReference type="EMBL" id="VVW34906.1"/>
    </source>
</evidence>
<reference evidence="3" key="1">
    <citation type="submission" date="2019-09" db="EMBL/GenBank/DDBJ databases">
        <authorList>
            <person name="Zhang L."/>
        </authorList>
    </citation>
    <scope>NUCLEOTIDE SEQUENCE</scope>
</reference>
<feature type="repeat" description="PPR" evidence="2">
    <location>
        <begin position="30"/>
        <end position="64"/>
    </location>
</feature>
<evidence type="ECO:0000256" key="1">
    <source>
        <dbReference type="ARBA" id="ARBA00022737"/>
    </source>
</evidence>
<name>A0A5K1D8Y1_9MAGN</name>
<dbReference type="InterPro" id="IPR046960">
    <property type="entry name" value="PPR_At4g14850-like_plant"/>
</dbReference>
<proteinExistence type="predicted"/>
<organism evidence="3">
    <name type="scientific">Nymphaea colorata</name>
    <name type="common">pocket water lily</name>
    <dbReference type="NCBI Taxonomy" id="210225"/>
    <lineage>
        <taxon>Eukaryota</taxon>
        <taxon>Viridiplantae</taxon>
        <taxon>Streptophyta</taxon>
        <taxon>Embryophyta</taxon>
        <taxon>Tracheophyta</taxon>
        <taxon>Spermatophyta</taxon>
        <taxon>Magnoliopsida</taxon>
        <taxon>Nymphaeales</taxon>
        <taxon>Nymphaeaceae</taxon>
        <taxon>Nymphaea</taxon>
    </lineage>
</organism>
<dbReference type="Gene3D" id="1.25.40.10">
    <property type="entry name" value="Tetratricopeptide repeat domain"/>
    <property type="match status" value="1"/>
</dbReference>
<dbReference type="GO" id="GO:0009451">
    <property type="term" value="P:RNA modification"/>
    <property type="evidence" value="ECO:0007669"/>
    <property type="project" value="InterPro"/>
</dbReference>
<dbReference type="Gramene" id="NC5G0263050.1">
    <property type="protein sequence ID" value="NC5G0263050.1:cds"/>
    <property type="gene ID" value="NC5G0263050"/>
</dbReference>